<keyword evidence="1" id="KW-0812">Transmembrane</keyword>
<evidence type="ECO:0008006" key="4">
    <source>
        <dbReference type="Google" id="ProtNLM"/>
    </source>
</evidence>
<name>M4V8S0_9BACT</name>
<dbReference type="HOGENOM" id="CLU_600871_0_0_7"/>
<reference evidence="2 3" key="1">
    <citation type="journal article" date="2013" name="ISME J.">
        <title>By their genes ye shall know them: genomic signatures of predatory bacteria.</title>
        <authorList>
            <person name="Pasternak Z."/>
            <person name="Pietrokovski S."/>
            <person name="Rotem O."/>
            <person name="Gophna U."/>
            <person name="Lurie-Weinberger M.N."/>
            <person name="Jurkevitch E."/>
        </authorList>
    </citation>
    <scope>NUCLEOTIDE SEQUENCE [LARGE SCALE GENOMIC DNA]</scope>
    <source>
        <strain evidence="2 3">JSS</strain>
    </source>
</reference>
<organism evidence="2 3">
    <name type="scientific">Pseudobdellovibrio exovorus JSS</name>
    <dbReference type="NCBI Taxonomy" id="1184267"/>
    <lineage>
        <taxon>Bacteria</taxon>
        <taxon>Pseudomonadati</taxon>
        <taxon>Bdellovibrionota</taxon>
        <taxon>Bdellovibrionia</taxon>
        <taxon>Bdellovibrionales</taxon>
        <taxon>Pseudobdellovibrionaceae</taxon>
        <taxon>Pseudobdellovibrio</taxon>
    </lineage>
</organism>
<evidence type="ECO:0000313" key="2">
    <source>
        <dbReference type="EMBL" id="AGH95608.1"/>
    </source>
</evidence>
<keyword evidence="3" id="KW-1185">Reference proteome</keyword>
<dbReference type="Proteomes" id="UP000012040">
    <property type="component" value="Chromosome"/>
</dbReference>
<feature type="transmembrane region" description="Helical" evidence="1">
    <location>
        <begin position="130"/>
        <end position="146"/>
    </location>
</feature>
<dbReference type="AlphaFoldDB" id="M4V8S0"/>
<feature type="transmembrane region" description="Helical" evidence="1">
    <location>
        <begin position="283"/>
        <end position="303"/>
    </location>
</feature>
<dbReference type="STRING" id="1184267.A11Q_1392"/>
<feature type="transmembrane region" description="Helical" evidence="1">
    <location>
        <begin position="310"/>
        <end position="327"/>
    </location>
</feature>
<sequence length="455" mass="52786">MKKYLGWILLLPLLIYGCFYHISSSEFWPMTISKTWWNWSFFEPSQLQKPLFSFFLSFFHILPLSDLTHIYFVKFAFSLLGIVALYIFIKSAIEISQKQITHNKLILIALLFCLFSPIFLKNFSRIRSDQVGFLFFILSVYFYLIRRMRLSFLFAILLPISSIKSILFFIPLAFIILPQYLSYFKKLNFIKKLNLTLLTLAALVWAIGYNLSALSYLIATYQDASFPTVYLKNFVTVEMPFILLSILTSLWILLNKRLRLIPYALASLSSLALIVAIPQSYSYYIASFVPIVYLPLLTVLIQYGFQYKKVFVTTLSLCLLYSSIMMWKKNLPYFISSCPQILFISKASALTNLHGFNYLDGMGMLPRQNLIPCFASPSDPIANNGCREALENQPDVIIITQRLLELGNESFKVAAENYFQVYPNYWVHQKYKEEVEIKKGDLDNLPVPLIIFMVD</sequence>
<feature type="transmembrane region" description="Helical" evidence="1">
    <location>
        <begin position="152"/>
        <end position="177"/>
    </location>
</feature>
<dbReference type="PROSITE" id="PS51257">
    <property type="entry name" value="PROKAR_LIPOPROTEIN"/>
    <property type="match status" value="1"/>
</dbReference>
<keyword evidence="1" id="KW-0472">Membrane</keyword>
<feature type="transmembrane region" description="Helical" evidence="1">
    <location>
        <begin position="197"/>
        <end position="218"/>
    </location>
</feature>
<dbReference type="EMBL" id="CP003537">
    <property type="protein sequence ID" value="AGH95608.1"/>
    <property type="molecule type" value="Genomic_DNA"/>
</dbReference>
<feature type="transmembrane region" description="Helical" evidence="1">
    <location>
        <begin position="75"/>
        <end position="93"/>
    </location>
</feature>
<evidence type="ECO:0000313" key="3">
    <source>
        <dbReference type="Proteomes" id="UP000012040"/>
    </source>
</evidence>
<feature type="transmembrane region" description="Helical" evidence="1">
    <location>
        <begin position="230"/>
        <end position="253"/>
    </location>
</feature>
<gene>
    <name evidence="2" type="ORF">A11Q_1392</name>
</gene>
<feature type="transmembrane region" description="Helical" evidence="1">
    <location>
        <begin position="260"/>
        <end position="277"/>
    </location>
</feature>
<protein>
    <recommendedName>
        <fullName evidence="4">Glycosyltransferase RgtA/B/C/D-like domain-containing protein</fullName>
    </recommendedName>
</protein>
<keyword evidence="1" id="KW-1133">Transmembrane helix</keyword>
<dbReference type="KEGG" id="bex:A11Q_1392"/>
<accession>M4V8S0</accession>
<dbReference type="PATRIC" id="fig|1184267.3.peg.1410"/>
<evidence type="ECO:0000256" key="1">
    <source>
        <dbReference type="SAM" id="Phobius"/>
    </source>
</evidence>
<proteinExistence type="predicted"/>